<organism evidence="1 2">
    <name type="scientific">Thalassotalea euphylliae</name>
    <dbReference type="NCBI Taxonomy" id="1655234"/>
    <lineage>
        <taxon>Bacteria</taxon>
        <taxon>Pseudomonadati</taxon>
        <taxon>Pseudomonadota</taxon>
        <taxon>Gammaproteobacteria</taxon>
        <taxon>Alteromonadales</taxon>
        <taxon>Colwelliaceae</taxon>
        <taxon>Thalassotalea</taxon>
    </lineage>
</organism>
<comment type="caution">
    <text evidence="1">The sequence shown here is derived from an EMBL/GenBank/DDBJ whole genome shotgun (WGS) entry which is preliminary data.</text>
</comment>
<dbReference type="AlphaFoldDB" id="A0A3E0UI48"/>
<accession>A0A3E0UI48</accession>
<name>A0A3E0UI48_9GAMM</name>
<proteinExistence type="predicted"/>
<dbReference type="RefSeq" id="WP_116001226.1">
    <property type="nucleotide sequence ID" value="NZ_QUOV01000001.1"/>
</dbReference>
<reference evidence="1 2" key="1">
    <citation type="submission" date="2018-08" db="EMBL/GenBank/DDBJ databases">
        <title>Thalassotalea euphylliae genome.</title>
        <authorList>
            <person name="Summers S."/>
            <person name="Rice S.A."/>
            <person name="Freckelton M.L."/>
            <person name="Nedved B.T."/>
            <person name="Hadfield M.G."/>
        </authorList>
    </citation>
    <scope>NUCLEOTIDE SEQUENCE [LARGE SCALE GENOMIC DNA]</scope>
    <source>
        <strain evidence="1 2">H2</strain>
    </source>
</reference>
<evidence type="ECO:0000313" key="1">
    <source>
        <dbReference type="EMBL" id="REL36560.1"/>
    </source>
</evidence>
<dbReference type="SUPFAM" id="SSF56112">
    <property type="entry name" value="Protein kinase-like (PK-like)"/>
    <property type="match status" value="1"/>
</dbReference>
<dbReference type="InterPro" id="IPR011009">
    <property type="entry name" value="Kinase-like_dom_sf"/>
</dbReference>
<protein>
    <submittedName>
        <fullName evidence="1">Uncharacterized protein</fullName>
    </submittedName>
</protein>
<sequence>MTKYSIFENVSKGDATHVLMPSSTKPKFIIPLNSKCSKWQAIFLPSFNQKVKFWLDRLFYFGKARKYLRLSANFSGYFNRTFGNSGQNLSLYIGTPGPYSKNVAFFPIDENDCCIIKIASTESSKLLIEKEAIALHELEGKLDNIPEVNSVVRMDGYTMLNQSVVAASGFVSAKHLNEVISFVDVLFEKTTQKSSFCTSTMYFCIKSNLNQIEHKLDQRELKHYKSALALLENGLKGQLEFSRVHRDMAPWNLRITKGSIYAFDWEFSQPCFVPMYDIFHFLFMPSVLKNKLSTSFVESQLSRLECAQYKRYRHWMFLPKYQLLAYLLDICTFYLMSQDGSLGPNNIIENGYGKLIENIVCELNE</sequence>
<gene>
    <name evidence="1" type="ORF">DXX92_15245</name>
</gene>
<dbReference type="OrthoDB" id="8479674at2"/>
<dbReference type="Proteomes" id="UP000256999">
    <property type="component" value="Unassembled WGS sequence"/>
</dbReference>
<evidence type="ECO:0000313" key="2">
    <source>
        <dbReference type="Proteomes" id="UP000256999"/>
    </source>
</evidence>
<dbReference type="EMBL" id="QUOV01000001">
    <property type="protein sequence ID" value="REL36560.1"/>
    <property type="molecule type" value="Genomic_DNA"/>
</dbReference>